<protein>
    <submittedName>
        <fullName evidence="1">Uncharacterized protein</fullName>
    </submittedName>
</protein>
<proteinExistence type="predicted"/>
<gene>
    <name evidence="1" type="ORF">NB700_001797</name>
</gene>
<evidence type="ECO:0000313" key="2">
    <source>
        <dbReference type="Proteomes" id="UP001320843"/>
    </source>
</evidence>
<accession>A0ABT3DUR3</accession>
<name>A0ABT3DUR3_9XANT</name>
<keyword evidence="2" id="KW-1185">Reference proteome</keyword>
<dbReference type="Proteomes" id="UP001320843">
    <property type="component" value="Unassembled WGS sequence"/>
</dbReference>
<sequence length="74" mass="8291">MQHEEFSLTINEATVVLRRLGRTAPTVANILGVEVDEFGKRSIWLDRLIHSGQEQAFSPEWIGTGAVSTLLLER</sequence>
<reference evidence="1 2" key="1">
    <citation type="submission" date="2022-06" db="EMBL/GenBank/DDBJ databases">
        <title>Dynamics of rice microbiomes reveals core vertical transmitted seed endophytes.</title>
        <authorList>
            <person name="Liao K."/>
            <person name="Zhang X."/>
        </authorList>
    </citation>
    <scope>NUCLEOTIDE SEQUENCE [LARGE SCALE GENOMIC DNA]</scope>
    <source>
        <strain evidence="1 2">YT10-10-1</strain>
    </source>
</reference>
<comment type="caution">
    <text evidence="1">The sequence shown here is derived from an EMBL/GenBank/DDBJ whole genome shotgun (WGS) entry which is preliminary data.</text>
</comment>
<organism evidence="1 2">
    <name type="scientific">Xanthomonas sacchari</name>
    <dbReference type="NCBI Taxonomy" id="56458"/>
    <lineage>
        <taxon>Bacteria</taxon>
        <taxon>Pseudomonadati</taxon>
        <taxon>Pseudomonadota</taxon>
        <taxon>Gammaproteobacteria</taxon>
        <taxon>Lysobacterales</taxon>
        <taxon>Lysobacteraceae</taxon>
        <taxon>Xanthomonas</taxon>
    </lineage>
</organism>
<evidence type="ECO:0000313" key="1">
    <source>
        <dbReference type="EMBL" id="MCW0399241.1"/>
    </source>
</evidence>
<dbReference type="RefSeq" id="WP_267122648.1">
    <property type="nucleotide sequence ID" value="NZ_JANFWR010000010.1"/>
</dbReference>
<dbReference type="EMBL" id="JANFWR010000010">
    <property type="protein sequence ID" value="MCW0399241.1"/>
    <property type="molecule type" value="Genomic_DNA"/>
</dbReference>